<name>A0A8T0PBN7_PANVG</name>
<dbReference type="CDD" id="cd16649">
    <property type="entry name" value="mRING-HC-C3HC5_CGRF1-like"/>
    <property type="match status" value="1"/>
</dbReference>
<dbReference type="FunFam" id="3.30.40.10:FF:000239">
    <property type="entry name" value="probable BOI-related E3 ubiquitin-protein ligase 2"/>
    <property type="match status" value="1"/>
</dbReference>
<proteinExistence type="predicted"/>
<feature type="coiled-coil region" evidence="5">
    <location>
        <begin position="245"/>
        <end position="305"/>
    </location>
</feature>
<dbReference type="AlphaFoldDB" id="A0A8T0PBN7"/>
<dbReference type="PROSITE" id="PS50089">
    <property type="entry name" value="ZF_RING_2"/>
    <property type="match status" value="1"/>
</dbReference>
<dbReference type="PANTHER" id="PTHR42647:SF68">
    <property type="entry name" value="OS11G0542100 PROTEIN"/>
    <property type="match status" value="1"/>
</dbReference>
<keyword evidence="8" id="KW-1185">Reference proteome</keyword>
<evidence type="ECO:0000256" key="4">
    <source>
        <dbReference type="PROSITE-ProRule" id="PRU00175"/>
    </source>
</evidence>
<dbReference type="GO" id="GO:0004842">
    <property type="term" value="F:ubiquitin-protein transferase activity"/>
    <property type="evidence" value="ECO:0007669"/>
    <property type="project" value="TreeGrafter"/>
</dbReference>
<dbReference type="GO" id="GO:0008270">
    <property type="term" value="F:zinc ion binding"/>
    <property type="evidence" value="ECO:0007669"/>
    <property type="project" value="UniProtKB-KW"/>
</dbReference>
<dbReference type="EMBL" id="CM029052">
    <property type="protein sequence ID" value="KAG2558069.1"/>
    <property type="molecule type" value="Genomic_DNA"/>
</dbReference>
<dbReference type="Gene3D" id="3.30.40.10">
    <property type="entry name" value="Zinc/RING finger domain, C3HC4 (zinc finger)"/>
    <property type="match status" value="1"/>
</dbReference>
<comment type="caution">
    <text evidence="7">The sequence shown here is derived from an EMBL/GenBank/DDBJ whole genome shotgun (WGS) entry which is preliminary data.</text>
</comment>
<keyword evidence="5" id="KW-0175">Coiled coil</keyword>
<keyword evidence="1" id="KW-0479">Metal-binding</keyword>
<keyword evidence="3" id="KW-0862">Zinc</keyword>
<evidence type="ECO:0000256" key="5">
    <source>
        <dbReference type="SAM" id="Coils"/>
    </source>
</evidence>
<evidence type="ECO:0000256" key="2">
    <source>
        <dbReference type="ARBA" id="ARBA00022771"/>
    </source>
</evidence>
<sequence>MRRRGRGPPRLGFVAAVAAGARAPFFAVTTGLIGGLVSTWRRLLELYIPTPRVVVASPSSPLACLPCLSIALALQEKTCGMAVQARFGGGLTGCLPLCGGGGGLAEDQMLALRDYGGALLPLPPAAAAGNKAYQYNCAAGVVSGAQSELTCNGGGVAVPSRKRGREDALDQYVASSSAAALLPIPGTQRAVVARHSPSAAAAFASRMAESATASTSRRPAPAAVVAEALAAELCRQGAEVDALVRAECERLRAGLEQARERQRQALARAAEAGAARALRAREAELGAARRRAAELEERLRQAAAEGQAWCGLARSNEAVAAGLRAALDALLLRGAGAGAAPAQAAEEGFGESSGAAPAAAADDAQSRCLVEAEAEDAAAAATSATAASRWTCRACGGGEASVLLLPCRHLCLCKACEPRAEACPVCLAPKSASIHVAAM</sequence>
<evidence type="ECO:0000256" key="3">
    <source>
        <dbReference type="ARBA" id="ARBA00022833"/>
    </source>
</evidence>
<reference evidence="7" key="1">
    <citation type="submission" date="2020-05" db="EMBL/GenBank/DDBJ databases">
        <title>WGS assembly of Panicum virgatum.</title>
        <authorList>
            <person name="Lovell J.T."/>
            <person name="Jenkins J."/>
            <person name="Shu S."/>
            <person name="Juenger T.E."/>
            <person name="Schmutz J."/>
        </authorList>
    </citation>
    <scope>NUCLEOTIDE SEQUENCE</scope>
    <source>
        <strain evidence="7">AP13</strain>
    </source>
</reference>
<organism evidence="7 8">
    <name type="scientific">Panicum virgatum</name>
    <name type="common">Blackwell switchgrass</name>
    <dbReference type="NCBI Taxonomy" id="38727"/>
    <lineage>
        <taxon>Eukaryota</taxon>
        <taxon>Viridiplantae</taxon>
        <taxon>Streptophyta</taxon>
        <taxon>Embryophyta</taxon>
        <taxon>Tracheophyta</taxon>
        <taxon>Spermatophyta</taxon>
        <taxon>Magnoliopsida</taxon>
        <taxon>Liliopsida</taxon>
        <taxon>Poales</taxon>
        <taxon>Poaceae</taxon>
        <taxon>PACMAD clade</taxon>
        <taxon>Panicoideae</taxon>
        <taxon>Panicodae</taxon>
        <taxon>Paniceae</taxon>
        <taxon>Panicinae</taxon>
        <taxon>Panicum</taxon>
        <taxon>Panicum sect. Hiantes</taxon>
    </lineage>
</organism>
<accession>A0A8T0PBN7</accession>
<dbReference type="Proteomes" id="UP000823388">
    <property type="component" value="Chromosome 8N"/>
</dbReference>
<feature type="domain" description="RING-type" evidence="6">
    <location>
        <begin position="392"/>
        <end position="426"/>
    </location>
</feature>
<evidence type="ECO:0000256" key="1">
    <source>
        <dbReference type="ARBA" id="ARBA00022723"/>
    </source>
</evidence>
<dbReference type="InterPro" id="IPR013083">
    <property type="entry name" value="Znf_RING/FYVE/PHD"/>
</dbReference>
<evidence type="ECO:0000313" key="7">
    <source>
        <dbReference type="EMBL" id="KAG2558069.1"/>
    </source>
</evidence>
<protein>
    <recommendedName>
        <fullName evidence="6">RING-type domain-containing protein</fullName>
    </recommendedName>
</protein>
<keyword evidence="2 4" id="KW-0863">Zinc-finger</keyword>
<evidence type="ECO:0000259" key="6">
    <source>
        <dbReference type="PROSITE" id="PS50089"/>
    </source>
</evidence>
<dbReference type="InterPro" id="IPR001841">
    <property type="entry name" value="Znf_RING"/>
</dbReference>
<evidence type="ECO:0000313" key="8">
    <source>
        <dbReference type="Proteomes" id="UP000823388"/>
    </source>
</evidence>
<dbReference type="Pfam" id="PF13920">
    <property type="entry name" value="zf-C3HC4_3"/>
    <property type="match status" value="1"/>
</dbReference>
<dbReference type="PANTHER" id="PTHR42647">
    <property type="entry name" value="SBP (S-RIBONUCLEASE BINDING PROTEIN) FAMILY PROTEIN"/>
    <property type="match status" value="1"/>
</dbReference>
<gene>
    <name evidence="7" type="ORF">PVAP13_8NG128401</name>
</gene>